<evidence type="ECO:0000256" key="2">
    <source>
        <dbReference type="SAM" id="MobiDB-lite"/>
    </source>
</evidence>
<dbReference type="AlphaFoldDB" id="A0A444UHA4"/>
<dbReference type="Gene3D" id="3.30.70.1820">
    <property type="entry name" value="L1 transposable element, RRM domain"/>
    <property type="match status" value="1"/>
</dbReference>
<name>A0A444UHA4_ACIRT</name>
<protein>
    <recommendedName>
        <fullName evidence="5">LINE-1 type transposase domain-containing protein 1</fullName>
    </recommendedName>
</protein>
<feature type="coiled-coil region" evidence="1">
    <location>
        <begin position="67"/>
        <end position="129"/>
    </location>
</feature>
<proteinExistence type="predicted"/>
<keyword evidence="1" id="KW-0175">Coiled coil</keyword>
<evidence type="ECO:0008006" key="5">
    <source>
        <dbReference type="Google" id="ProtNLM"/>
    </source>
</evidence>
<dbReference type="Gene3D" id="1.20.5.340">
    <property type="match status" value="1"/>
</dbReference>
<evidence type="ECO:0000313" key="3">
    <source>
        <dbReference type="EMBL" id="RXM34544.1"/>
    </source>
</evidence>
<dbReference type="EMBL" id="SCEB01214576">
    <property type="protein sequence ID" value="RXM34544.1"/>
    <property type="molecule type" value="Genomic_DNA"/>
</dbReference>
<keyword evidence="4" id="KW-1185">Reference proteome</keyword>
<dbReference type="Proteomes" id="UP000289886">
    <property type="component" value="Unassembled WGS sequence"/>
</dbReference>
<dbReference type="PANTHER" id="PTHR11505">
    <property type="entry name" value="L1 TRANSPOSABLE ELEMENT-RELATED"/>
    <property type="match status" value="1"/>
</dbReference>
<feature type="region of interest" description="Disordered" evidence="2">
    <location>
        <begin position="1"/>
        <end position="27"/>
    </location>
</feature>
<evidence type="ECO:0000313" key="4">
    <source>
        <dbReference type="Proteomes" id="UP000289886"/>
    </source>
</evidence>
<reference evidence="3 4" key="1">
    <citation type="submission" date="2019-01" db="EMBL/GenBank/DDBJ databases">
        <title>Draft Genome and Complete Hox-Cluster Characterization of the Sterlet Sturgeon (Acipenser ruthenus).</title>
        <authorList>
            <person name="Wei Q."/>
        </authorList>
    </citation>
    <scope>NUCLEOTIDE SEQUENCE [LARGE SCALE GENOMIC DNA]</scope>
    <source>
        <strain evidence="3">WHYD16114868_AA</strain>
        <tissue evidence="3">Blood</tissue>
    </source>
</reference>
<sequence length="164" mass="18373">MTASRKESVASPQSTPEGKHLKKSMGPEDWEMRLAEVTLAFKGSVQKAIDADLRPIFKSVADTTVVLNALKNEVTDIASSVKKLTARQDNTRAALRQQKGEINQCNARIDAMQDKVADLEDRNRRCNIRLVGLPEGVESDDPVRFLQKEIPRWFPAMVITPLWS</sequence>
<evidence type="ECO:0000256" key="1">
    <source>
        <dbReference type="SAM" id="Coils"/>
    </source>
</evidence>
<comment type="caution">
    <text evidence="3">The sequence shown here is derived from an EMBL/GenBank/DDBJ whole genome shotgun (WGS) entry which is preliminary data.</text>
</comment>
<accession>A0A444UHA4</accession>
<organism evidence="3 4">
    <name type="scientific">Acipenser ruthenus</name>
    <name type="common">Sterlet sturgeon</name>
    <dbReference type="NCBI Taxonomy" id="7906"/>
    <lineage>
        <taxon>Eukaryota</taxon>
        <taxon>Metazoa</taxon>
        <taxon>Chordata</taxon>
        <taxon>Craniata</taxon>
        <taxon>Vertebrata</taxon>
        <taxon>Euteleostomi</taxon>
        <taxon>Actinopterygii</taxon>
        <taxon>Chondrostei</taxon>
        <taxon>Acipenseriformes</taxon>
        <taxon>Acipenseridae</taxon>
        <taxon>Acipenser</taxon>
    </lineage>
</organism>
<dbReference type="InterPro" id="IPR004244">
    <property type="entry name" value="Transposase_22"/>
</dbReference>
<gene>
    <name evidence="3" type="ORF">EOD39_14034</name>
</gene>